<evidence type="ECO:0000256" key="5">
    <source>
        <dbReference type="ARBA" id="ARBA00022825"/>
    </source>
</evidence>
<keyword evidence="4 8" id="KW-0378">Hydrolase</keyword>
<dbReference type="InterPro" id="IPR036852">
    <property type="entry name" value="Peptidase_S8/S53_dom_sf"/>
</dbReference>
<evidence type="ECO:0000256" key="6">
    <source>
        <dbReference type="ARBA" id="ARBA00023529"/>
    </source>
</evidence>
<gene>
    <name evidence="12" type="ORF">CTEN210_07335</name>
</gene>
<evidence type="ECO:0000256" key="4">
    <source>
        <dbReference type="ARBA" id="ARBA00022801"/>
    </source>
</evidence>
<dbReference type="PANTHER" id="PTHR43806:SF11">
    <property type="entry name" value="CEREVISIN-RELATED"/>
    <property type="match status" value="1"/>
</dbReference>
<dbReference type="InterPro" id="IPR034202">
    <property type="entry name" value="Subtilisin_Carlsberg-like"/>
</dbReference>
<evidence type="ECO:0000313" key="13">
    <source>
        <dbReference type="Proteomes" id="UP001054902"/>
    </source>
</evidence>
<dbReference type="InterPro" id="IPR050131">
    <property type="entry name" value="Peptidase_S8_subtilisin-like"/>
</dbReference>
<protein>
    <recommendedName>
        <fullName evidence="7">subtilisin</fullName>
        <ecNumber evidence="7">3.4.21.62</ecNumber>
    </recommendedName>
</protein>
<evidence type="ECO:0000256" key="1">
    <source>
        <dbReference type="ARBA" id="ARBA00011073"/>
    </source>
</evidence>
<feature type="active site" description="Charge relay system" evidence="8">
    <location>
        <position position="189"/>
    </location>
</feature>
<dbReference type="PROSITE" id="PS00137">
    <property type="entry name" value="SUBTILASE_HIS"/>
    <property type="match status" value="1"/>
</dbReference>
<dbReference type="Pfam" id="PF00082">
    <property type="entry name" value="Peptidase_S8"/>
    <property type="match status" value="1"/>
</dbReference>
<keyword evidence="5 8" id="KW-0720">Serine protease</keyword>
<dbReference type="InterPro" id="IPR022398">
    <property type="entry name" value="Peptidase_S8_His-AS"/>
</dbReference>
<dbReference type="InterPro" id="IPR000209">
    <property type="entry name" value="Peptidase_S8/S53_dom"/>
</dbReference>
<dbReference type="AlphaFoldDB" id="A0AAD3CS98"/>
<evidence type="ECO:0000256" key="2">
    <source>
        <dbReference type="ARBA" id="ARBA00022670"/>
    </source>
</evidence>
<dbReference type="PROSITE" id="PS51892">
    <property type="entry name" value="SUBTILASE"/>
    <property type="match status" value="1"/>
</dbReference>
<dbReference type="Gene3D" id="3.40.50.200">
    <property type="entry name" value="Peptidase S8/S53 domain"/>
    <property type="match status" value="1"/>
</dbReference>
<dbReference type="PANTHER" id="PTHR43806">
    <property type="entry name" value="PEPTIDASE S8"/>
    <property type="match status" value="1"/>
</dbReference>
<dbReference type="InterPro" id="IPR023828">
    <property type="entry name" value="Peptidase_S8_Ser-AS"/>
</dbReference>
<feature type="active site" description="Charge relay system" evidence="8">
    <location>
        <position position="383"/>
    </location>
</feature>
<accession>A0AAD3CS98</accession>
<feature type="chain" id="PRO_5042003709" description="subtilisin" evidence="10">
    <location>
        <begin position="21"/>
        <end position="787"/>
    </location>
</feature>
<dbReference type="CDD" id="cd07477">
    <property type="entry name" value="Peptidases_S8_Subtilisin_subset"/>
    <property type="match status" value="1"/>
</dbReference>
<sequence>MRRIALLFVIVAVLTDVMLASKEKTHPQHVYDDAFQDEVILSAPLPSEQEDEEIQYLVKYKENSQEFQTRLSIANENTLDNGNRRIRHLGRRVIGSSDMDDMNHHNTIEANAENFLEKDMIEILQTLSKEEAATWETHQDVEYVERDTKVYPFQNEPLDEQGTPYGIIKTQAILVPDDHIANRKVCIIDSGYDINHPDLPSQATGAVITGTGYGGANGKWDIDTNGHGTHVAGTIVALDNEEGVVGVVRNGKMPMHIVRIFDSTGWAWKSTLVKAVEICVEEGANVVNMSLGGTSSSKFEADAFKRIYEQDNVLLIAAAGNSGNSAKSYPASYESVMSVGSVDGDDEKSSFSQFNNEVDIVAYGNGIKSTIPDGEYASFKGTSMSSPLVAGIAALIWSHNPSKSAKEIWNALVSSAKDVGDEGKDNFYGHGIVQAYEAALLVGYEPVCTDIPNFHDSDGEDFNCAWYAADSNCEKYGDSFSSNGLNANSACCACGGGKNTKPSAPSSQVTKSSSPSSAPSQSLAPKCVDFPQAWHDAWGGEFNCLWYGQKESRCKKYGHLFEFDNHVANSACCACGGGKTTSINEDDNDEGPSLSFSPSQAPSAISSHEPSVSILPSSSPSLPSNMPTNTPSKRKSEGPSHTPSLAPTQTTSENPSVSNQPTLPTTVDSTPSPIASPTGGCVDDPNWFDSDGESYDCNWYSEGLNCKLYGDDETYSNFGMTAKEACCSTCSDSSQCKDFENWFDSGGPRFSCEWYSRNVLRCLKYGDEYENKGFTANEACCSCGGGQ</sequence>
<name>A0AAD3CS98_9STRA</name>
<feature type="domain" description="Peptidase S8/S53" evidence="11">
    <location>
        <begin position="184"/>
        <end position="431"/>
    </location>
</feature>
<feature type="compositionally biased region" description="Low complexity" evidence="9">
    <location>
        <begin position="606"/>
        <end position="631"/>
    </location>
</feature>
<dbReference type="SUPFAM" id="SSF52743">
    <property type="entry name" value="Subtilisin-like"/>
    <property type="match status" value="1"/>
</dbReference>
<evidence type="ECO:0000259" key="11">
    <source>
        <dbReference type="Pfam" id="PF00082"/>
    </source>
</evidence>
<keyword evidence="3" id="KW-0479">Metal-binding</keyword>
<comment type="catalytic activity">
    <reaction evidence="6">
        <text>Hydrolysis of proteins with broad specificity for peptide bonds, and a preference for a large uncharged residue in P1. Hydrolyzes peptide amides.</text>
        <dbReference type="EC" id="3.4.21.62"/>
    </reaction>
</comment>
<proteinExistence type="inferred from homology"/>
<keyword evidence="13" id="KW-1185">Reference proteome</keyword>
<dbReference type="GO" id="GO:0046872">
    <property type="term" value="F:metal ion binding"/>
    <property type="evidence" value="ECO:0007669"/>
    <property type="project" value="UniProtKB-KW"/>
</dbReference>
<evidence type="ECO:0000256" key="10">
    <source>
        <dbReference type="SAM" id="SignalP"/>
    </source>
</evidence>
<dbReference type="PRINTS" id="PR00723">
    <property type="entry name" value="SUBTILISIN"/>
</dbReference>
<feature type="active site" description="Charge relay system" evidence="8">
    <location>
        <position position="227"/>
    </location>
</feature>
<dbReference type="InterPro" id="IPR015500">
    <property type="entry name" value="Peptidase_S8_subtilisin-rel"/>
</dbReference>
<feature type="signal peptide" evidence="10">
    <location>
        <begin position="1"/>
        <end position="20"/>
    </location>
</feature>
<evidence type="ECO:0000256" key="8">
    <source>
        <dbReference type="PROSITE-ProRule" id="PRU01240"/>
    </source>
</evidence>
<keyword evidence="10" id="KW-0732">Signal</keyword>
<feature type="region of interest" description="Disordered" evidence="9">
    <location>
        <begin position="584"/>
        <end position="685"/>
    </location>
</feature>
<reference evidence="12 13" key="1">
    <citation type="journal article" date="2021" name="Sci. Rep.">
        <title>The genome of the diatom Chaetoceros tenuissimus carries an ancient integrated fragment of an extant virus.</title>
        <authorList>
            <person name="Hongo Y."/>
            <person name="Kimura K."/>
            <person name="Takaki Y."/>
            <person name="Yoshida Y."/>
            <person name="Baba S."/>
            <person name="Kobayashi G."/>
            <person name="Nagasaki K."/>
            <person name="Hano T."/>
            <person name="Tomaru Y."/>
        </authorList>
    </citation>
    <scope>NUCLEOTIDE SEQUENCE [LARGE SCALE GENOMIC DNA]</scope>
    <source>
        <strain evidence="12 13">NIES-3715</strain>
    </source>
</reference>
<dbReference type="EMBL" id="BLLK01000042">
    <property type="protein sequence ID" value="GFH50859.1"/>
    <property type="molecule type" value="Genomic_DNA"/>
</dbReference>
<evidence type="ECO:0000256" key="7">
    <source>
        <dbReference type="ARBA" id="ARBA00023619"/>
    </source>
</evidence>
<organism evidence="12 13">
    <name type="scientific">Chaetoceros tenuissimus</name>
    <dbReference type="NCBI Taxonomy" id="426638"/>
    <lineage>
        <taxon>Eukaryota</taxon>
        <taxon>Sar</taxon>
        <taxon>Stramenopiles</taxon>
        <taxon>Ochrophyta</taxon>
        <taxon>Bacillariophyta</taxon>
        <taxon>Coscinodiscophyceae</taxon>
        <taxon>Chaetocerotophycidae</taxon>
        <taxon>Chaetocerotales</taxon>
        <taxon>Chaetocerotaceae</taxon>
        <taxon>Chaetoceros</taxon>
    </lineage>
</organism>
<evidence type="ECO:0000313" key="12">
    <source>
        <dbReference type="EMBL" id="GFH50859.1"/>
    </source>
</evidence>
<feature type="compositionally biased region" description="Polar residues" evidence="9">
    <location>
        <begin position="594"/>
        <end position="605"/>
    </location>
</feature>
<dbReference type="PROSITE" id="PS00138">
    <property type="entry name" value="SUBTILASE_SER"/>
    <property type="match status" value="1"/>
</dbReference>
<evidence type="ECO:0000256" key="9">
    <source>
        <dbReference type="SAM" id="MobiDB-lite"/>
    </source>
</evidence>
<dbReference type="Proteomes" id="UP001054902">
    <property type="component" value="Unassembled WGS sequence"/>
</dbReference>
<feature type="compositionally biased region" description="Polar residues" evidence="9">
    <location>
        <begin position="639"/>
        <end position="675"/>
    </location>
</feature>
<comment type="similarity">
    <text evidence="1 8">Belongs to the peptidase S8 family.</text>
</comment>
<evidence type="ECO:0000256" key="3">
    <source>
        <dbReference type="ARBA" id="ARBA00022723"/>
    </source>
</evidence>
<dbReference type="GO" id="GO:0005615">
    <property type="term" value="C:extracellular space"/>
    <property type="evidence" value="ECO:0007669"/>
    <property type="project" value="TreeGrafter"/>
</dbReference>
<dbReference type="GO" id="GO:0006508">
    <property type="term" value="P:proteolysis"/>
    <property type="evidence" value="ECO:0007669"/>
    <property type="project" value="UniProtKB-KW"/>
</dbReference>
<dbReference type="EC" id="3.4.21.62" evidence="7"/>
<dbReference type="GO" id="GO:0004252">
    <property type="term" value="F:serine-type endopeptidase activity"/>
    <property type="evidence" value="ECO:0007669"/>
    <property type="project" value="UniProtKB-UniRule"/>
</dbReference>
<comment type="caution">
    <text evidence="12">The sequence shown here is derived from an EMBL/GenBank/DDBJ whole genome shotgun (WGS) entry which is preliminary data.</text>
</comment>
<keyword evidence="2 8" id="KW-0645">Protease</keyword>